<feature type="transmembrane region" description="Helical" evidence="7">
    <location>
        <begin position="371"/>
        <end position="392"/>
    </location>
</feature>
<evidence type="ECO:0000313" key="9">
    <source>
        <dbReference type="EMBL" id="MFB9626456.1"/>
    </source>
</evidence>
<name>A0ABV5S7G5_9ACTN</name>
<dbReference type="CDD" id="cd06173">
    <property type="entry name" value="MFS_MefA_like"/>
    <property type="match status" value="1"/>
</dbReference>
<keyword evidence="3" id="KW-1003">Cell membrane</keyword>
<feature type="transmembrane region" description="Helical" evidence="7">
    <location>
        <begin position="348"/>
        <end position="365"/>
    </location>
</feature>
<dbReference type="PROSITE" id="PS50850">
    <property type="entry name" value="MFS"/>
    <property type="match status" value="1"/>
</dbReference>
<feature type="transmembrane region" description="Helical" evidence="7">
    <location>
        <begin position="152"/>
        <end position="180"/>
    </location>
</feature>
<dbReference type="SUPFAM" id="SSF103473">
    <property type="entry name" value="MFS general substrate transporter"/>
    <property type="match status" value="1"/>
</dbReference>
<organism evidence="9 10">
    <name type="scientific">Nonomuraea helvata</name>
    <dbReference type="NCBI Taxonomy" id="37484"/>
    <lineage>
        <taxon>Bacteria</taxon>
        <taxon>Bacillati</taxon>
        <taxon>Actinomycetota</taxon>
        <taxon>Actinomycetes</taxon>
        <taxon>Streptosporangiales</taxon>
        <taxon>Streptosporangiaceae</taxon>
        <taxon>Nonomuraea</taxon>
    </lineage>
</organism>
<keyword evidence="4 7" id="KW-0812">Transmembrane</keyword>
<evidence type="ECO:0000256" key="4">
    <source>
        <dbReference type="ARBA" id="ARBA00022692"/>
    </source>
</evidence>
<dbReference type="PANTHER" id="PTHR23513:SF6">
    <property type="entry name" value="MAJOR FACILITATOR SUPERFAMILY ASSOCIATED DOMAIN-CONTAINING PROTEIN"/>
    <property type="match status" value="1"/>
</dbReference>
<feature type="domain" description="Major facilitator superfamily (MFS) profile" evidence="8">
    <location>
        <begin position="215"/>
        <end position="413"/>
    </location>
</feature>
<dbReference type="Gene3D" id="1.20.1250.20">
    <property type="entry name" value="MFS general substrate transporter like domains"/>
    <property type="match status" value="1"/>
</dbReference>
<evidence type="ECO:0000256" key="7">
    <source>
        <dbReference type="SAM" id="Phobius"/>
    </source>
</evidence>
<dbReference type="EMBL" id="JBHMBW010000022">
    <property type="protein sequence ID" value="MFB9626456.1"/>
    <property type="molecule type" value="Genomic_DNA"/>
</dbReference>
<feature type="transmembrane region" description="Helical" evidence="7">
    <location>
        <begin position="81"/>
        <end position="106"/>
    </location>
</feature>
<evidence type="ECO:0000256" key="3">
    <source>
        <dbReference type="ARBA" id="ARBA00022475"/>
    </source>
</evidence>
<proteinExistence type="predicted"/>
<feature type="transmembrane region" description="Helical" evidence="7">
    <location>
        <begin position="39"/>
        <end position="60"/>
    </location>
</feature>
<dbReference type="Pfam" id="PF05977">
    <property type="entry name" value="MFS_3"/>
    <property type="match status" value="1"/>
</dbReference>
<dbReference type="InterPro" id="IPR010290">
    <property type="entry name" value="TM_effector"/>
</dbReference>
<evidence type="ECO:0000313" key="10">
    <source>
        <dbReference type="Proteomes" id="UP001589532"/>
    </source>
</evidence>
<comment type="caution">
    <text evidence="9">The sequence shown here is derived from an EMBL/GenBank/DDBJ whole genome shotgun (WGS) entry which is preliminary data.</text>
</comment>
<feature type="transmembrane region" description="Helical" evidence="7">
    <location>
        <begin position="308"/>
        <end position="327"/>
    </location>
</feature>
<feature type="transmembrane region" description="Helical" evidence="7">
    <location>
        <begin position="217"/>
        <end position="241"/>
    </location>
</feature>
<sequence>MGRSFGFLWSSTALSNLADGVLKVGAPLLAVSMTRSPTLVSLVGAAATAPWLLFALHAGAIADRADRRRIMVLANAARTAILALAGLLALLGLLDLWLLLAAVLVAGVAEVFADTSAQAILPMTVPDDHLTRANGRVSSAQMIGNDFVGAPLAGLLVVALPAALFGAPAILYGAAGLLLLGMRGTYRLNPDAGERRPLRRDIGEALRYLWSHRVLRSLAVTAGMLNLANAAYFAVFVLWVVGDGSQIGLEPGGYGLMMTAFAAGAVLGSLLSGRAAGIFGEARTLVGSWLISSLLLLVPVVVPSPWTLYPTAVLWGVVGAAANVLVISTRQRLIPAELLGRVNSAYRLVGMAGMPLGAALGGVVAEFAGLGAVLVGATGVCLVGVGLVWRALSDRISRPLTSAPALSDISGSR</sequence>
<evidence type="ECO:0000256" key="6">
    <source>
        <dbReference type="ARBA" id="ARBA00023136"/>
    </source>
</evidence>
<evidence type="ECO:0000256" key="5">
    <source>
        <dbReference type="ARBA" id="ARBA00022989"/>
    </source>
</evidence>
<dbReference type="InterPro" id="IPR020846">
    <property type="entry name" value="MFS_dom"/>
</dbReference>
<keyword evidence="6 7" id="KW-0472">Membrane</keyword>
<dbReference type="Proteomes" id="UP001589532">
    <property type="component" value="Unassembled WGS sequence"/>
</dbReference>
<keyword evidence="2" id="KW-0813">Transport</keyword>
<evidence type="ECO:0000256" key="2">
    <source>
        <dbReference type="ARBA" id="ARBA00022448"/>
    </source>
</evidence>
<feature type="transmembrane region" description="Helical" evidence="7">
    <location>
        <begin position="253"/>
        <end position="272"/>
    </location>
</feature>
<comment type="subcellular location">
    <subcellularLocation>
        <location evidence="1">Cell membrane</location>
        <topology evidence="1">Multi-pass membrane protein</topology>
    </subcellularLocation>
</comment>
<accession>A0ABV5S7G5</accession>
<protein>
    <submittedName>
        <fullName evidence="9">MFS transporter</fullName>
    </submittedName>
</protein>
<reference evidence="9 10" key="1">
    <citation type="submission" date="2024-09" db="EMBL/GenBank/DDBJ databases">
        <authorList>
            <person name="Sun Q."/>
            <person name="Mori K."/>
        </authorList>
    </citation>
    <scope>NUCLEOTIDE SEQUENCE [LARGE SCALE GENOMIC DNA]</scope>
    <source>
        <strain evidence="9 10">JCM 3143</strain>
    </source>
</reference>
<dbReference type="PANTHER" id="PTHR23513">
    <property type="entry name" value="INTEGRAL MEMBRANE EFFLUX PROTEIN-RELATED"/>
    <property type="match status" value="1"/>
</dbReference>
<gene>
    <name evidence="9" type="ORF">ACFFSA_25500</name>
</gene>
<dbReference type="InterPro" id="IPR036259">
    <property type="entry name" value="MFS_trans_sf"/>
</dbReference>
<evidence type="ECO:0000256" key="1">
    <source>
        <dbReference type="ARBA" id="ARBA00004651"/>
    </source>
</evidence>
<keyword evidence="10" id="KW-1185">Reference proteome</keyword>
<evidence type="ECO:0000259" key="8">
    <source>
        <dbReference type="PROSITE" id="PS50850"/>
    </source>
</evidence>
<dbReference type="RefSeq" id="WP_344984952.1">
    <property type="nucleotide sequence ID" value="NZ_BAAAXV010000001.1"/>
</dbReference>
<feature type="transmembrane region" description="Helical" evidence="7">
    <location>
        <begin position="284"/>
        <end position="302"/>
    </location>
</feature>
<keyword evidence="5 7" id="KW-1133">Transmembrane helix</keyword>